<evidence type="ECO:0000313" key="2">
    <source>
        <dbReference type="EMBL" id="KXS18987.1"/>
    </source>
</evidence>
<keyword evidence="3" id="KW-1185">Reference proteome</keyword>
<dbReference type="EMBL" id="KQ965740">
    <property type="protein sequence ID" value="KXS18987.1"/>
    <property type="molecule type" value="Genomic_DNA"/>
</dbReference>
<protein>
    <submittedName>
        <fullName evidence="2">Uncharacterized protein</fullName>
    </submittedName>
</protein>
<dbReference type="AlphaFoldDB" id="A0A139AQF5"/>
<name>A0A139AQF5_GONPJ</name>
<reference evidence="2 3" key="1">
    <citation type="journal article" date="2015" name="Genome Biol. Evol.">
        <title>Phylogenomic analyses indicate that early fungi evolved digesting cell walls of algal ancestors of land plants.</title>
        <authorList>
            <person name="Chang Y."/>
            <person name="Wang S."/>
            <person name="Sekimoto S."/>
            <person name="Aerts A.L."/>
            <person name="Choi C."/>
            <person name="Clum A."/>
            <person name="LaButti K.M."/>
            <person name="Lindquist E.A."/>
            <person name="Yee Ngan C."/>
            <person name="Ohm R.A."/>
            <person name="Salamov A.A."/>
            <person name="Grigoriev I.V."/>
            <person name="Spatafora J.W."/>
            <person name="Berbee M.L."/>
        </authorList>
    </citation>
    <scope>NUCLEOTIDE SEQUENCE [LARGE SCALE GENOMIC DNA]</scope>
    <source>
        <strain evidence="2 3">JEL478</strain>
    </source>
</reference>
<sequence>MLPPSTPLRQTSAAFEGQRGVAPPAPKRGSGVAISTPPLHELALPPWHFFSSTRDDTALTGTSQLLLSRFASLQLVEQISLPPPPFSKRG</sequence>
<feature type="region of interest" description="Disordered" evidence="1">
    <location>
        <begin position="1"/>
        <end position="37"/>
    </location>
</feature>
<accession>A0A139AQF5</accession>
<gene>
    <name evidence="2" type="ORF">M427DRAFT_53449</name>
</gene>
<organism evidence="2 3">
    <name type="scientific">Gonapodya prolifera (strain JEL478)</name>
    <name type="common">Monoblepharis prolifera</name>
    <dbReference type="NCBI Taxonomy" id="1344416"/>
    <lineage>
        <taxon>Eukaryota</taxon>
        <taxon>Fungi</taxon>
        <taxon>Fungi incertae sedis</taxon>
        <taxon>Chytridiomycota</taxon>
        <taxon>Chytridiomycota incertae sedis</taxon>
        <taxon>Monoblepharidomycetes</taxon>
        <taxon>Monoblepharidales</taxon>
        <taxon>Gonapodyaceae</taxon>
        <taxon>Gonapodya</taxon>
    </lineage>
</organism>
<proteinExistence type="predicted"/>
<evidence type="ECO:0000313" key="3">
    <source>
        <dbReference type="Proteomes" id="UP000070544"/>
    </source>
</evidence>
<evidence type="ECO:0000256" key="1">
    <source>
        <dbReference type="SAM" id="MobiDB-lite"/>
    </source>
</evidence>
<dbReference type="Proteomes" id="UP000070544">
    <property type="component" value="Unassembled WGS sequence"/>
</dbReference>